<dbReference type="AlphaFoldDB" id="A0A0N4V4Z1"/>
<dbReference type="GO" id="GO:0005730">
    <property type="term" value="C:nucleolus"/>
    <property type="evidence" value="ECO:0007669"/>
    <property type="project" value="UniProtKB-SubCell"/>
</dbReference>
<reference evidence="7" key="1">
    <citation type="submission" date="2016-04" db="UniProtKB">
        <authorList>
            <consortium name="WormBaseParasite"/>
        </authorList>
    </citation>
    <scope>IDENTIFICATION</scope>
</reference>
<dbReference type="GO" id="GO:0042273">
    <property type="term" value="P:ribosomal large subunit biogenesis"/>
    <property type="evidence" value="ECO:0007669"/>
    <property type="project" value="TreeGrafter"/>
</dbReference>
<dbReference type="Pfam" id="PF09420">
    <property type="entry name" value="Nop16"/>
    <property type="match status" value="1"/>
</dbReference>
<organism evidence="7">
    <name type="scientific">Enterobius vermicularis</name>
    <name type="common">Human pinworm</name>
    <dbReference type="NCBI Taxonomy" id="51028"/>
    <lineage>
        <taxon>Eukaryota</taxon>
        <taxon>Metazoa</taxon>
        <taxon>Ecdysozoa</taxon>
        <taxon>Nematoda</taxon>
        <taxon>Chromadorea</taxon>
        <taxon>Rhabditida</taxon>
        <taxon>Spirurina</taxon>
        <taxon>Oxyuridomorpha</taxon>
        <taxon>Oxyuroidea</taxon>
        <taxon>Oxyuridae</taxon>
        <taxon>Enterobius</taxon>
    </lineage>
</organism>
<comment type="similarity">
    <text evidence="2">Belongs to the NOP16 family.</text>
</comment>
<evidence type="ECO:0000313" key="7">
    <source>
        <dbReference type="WBParaSite" id="EVEC_0000524601-mRNA-1"/>
    </source>
</evidence>
<evidence type="ECO:0000313" key="6">
    <source>
        <dbReference type="Proteomes" id="UP000274131"/>
    </source>
</evidence>
<gene>
    <name evidence="5" type="ORF">EVEC_LOCUS4899</name>
</gene>
<evidence type="ECO:0000256" key="1">
    <source>
        <dbReference type="ARBA" id="ARBA00004604"/>
    </source>
</evidence>
<dbReference type="STRING" id="51028.A0A0N4V4Z1"/>
<dbReference type="WBParaSite" id="EVEC_0000524601-mRNA-1">
    <property type="protein sequence ID" value="EVEC_0000524601-mRNA-1"/>
    <property type="gene ID" value="EVEC_0000524601"/>
</dbReference>
<accession>A0A0N4V4Z1</accession>
<evidence type="ECO:0000256" key="3">
    <source>
        <dbReference type="ARBA" id="ARBA00015522"/>
    </source>
</evidence>
<evidence type="ECO:0000313" key="5">
    <source>
        <dbReference type="EMBL" id="VDD90148.1"/>
    </source>
</evidence>
<keyword evidence="4" id="KW-0539">Nucleus</keyword>
<dbReference type="InterPro" id="IPR019002">
    <property type="entry name" value="Ribosome_biogenesis_Nop16"/>
</dbReference>
<evidence type="ECO:0000256" key="2">
    <source>
        <dbReference type="ARBA" id="ARBA00008479"/>
    </source>
</evidence>
<reference evidence="5 6" key="2">
    <citation type="submission" date="2018-10" db="EMBL/GenBank/DDBJ databases">
        <authorList>
            <consortium name="Pathogen Informatics"/>
        </authorList>
    </citation>
    <scope>NUCLEOTIDE SEQUENCE [LARGE SCALE GENOMIC DNA]</scope>
</reference>
<keyword evidence="6" id="KW-1185">Reference proteome</keyword>
<comment type="subcellular location">
    <subcellularLocation>
        <location evidence="1">Nucleus</location>
        <location evidence="1">Nucleolus</location>
    </subcellularLocation>
</comment>
<dbReference type="Proteomes" id="UP000274131">
    <property type="component" value="Unassembled WGS sequence"/>
</dbReference>
<dbReference type="PANTHER" id="PTHR13243">
    <property type="entry name" value="HSPC111 PROTEIN-RELATED"/>
    <property type="match status" value="1"/>
</dbReference>
<proteinExistence type="inferred from homology"/>
<dbReference type="OrthoDB" id="285729at2759"/>
<evidence type="ECO:0000256" key="4">
    <source>
        <dbReference type="ARBA" id="ARBA00023242"/>
    </source>
</evidence>
<dbReference type="PANTHER" id="PTHR13243:SF1">
    <property type="entry name" value="NUCLEOLAR PROTEIN 16"/>
    <property type="match status" value="1"/>
</dbReference>
<sequence>MNHTSYGNEKSVIQNTFIRVIRAVALEGYTGGIGESSTDHLSRKSKEIAELWNKDKTVKQNLEDIGLVYDVNRALKFLPESSKSGETEEMDVEEIAAIDSIKGQKSSQDKLNVLRFPMRQKDIDVYVYLIKRYGEDYEAMSRDPKNIKQNTPLQLQKKLRVFRRSPEFPKYFSIS</sequence>
<dbReference type="EMBL" id="UXUI01007996">
    <property type="protein sequence ID" value="VDD90148.1"/>
    <property type="molecule type" value="Genomic_DNA"/>
</dbReference>
<protein>
    <recommendedName>
        <fullName evidence="3">Nucleolar protein 16</fullName>
    </recommendedName>
</protein>
<name>A0A0N4V4Z1_ENTVE</name>